<evidence type="ECO:0000256" key="2">
    <source>
        <dbReference type="ARBA" id="ARBA00022857"/>
    </source>
</evidence>
<accession>A0A8H7NBI5</accession>
<protein>
    <recommendedName>
        <fullName evidence="4">NAD(P)-binding domain-containing protein</fullName>
    </recommendedName>
</protein>
<comment type="caution">
    <text evidence="5">The sequence shown here is derived from an EMBL/GenBank/DDBJ whole genome shotgun (WGS) entry which is preliminary data.</text>
</comment>
<evidence type="ECO:0000313" key="5">
    <source>
        <dbReference type="EMBL" id="KAF9752726.1"/>
    </source>
</evidence>
<dbReference type="Gene3D" id="3.40.50.720">
    <property type="entry name" value="NAD(P)-binding Rossmann-like Domain"/>
    <property type="match status" value="1"/>
</dbReference>
<dbReference type="EMBL" id="JADCTT010000005">
    <property type="protein sequence ID" value="KAF9752726.1"/>
    <property type="molecule type" value="Genomic_DNA"/>
</dbReference>
<proteinExistence type="inferred from homology"/>
<dbReference type="SUPFAM" id="SSF51735">
    <property type="entry name" value="NAD(P)-binding Rossmann-fold domains"/>
    <property type="match status" value="1"/>
</dbReference>
<dbReference type="GO" id="GO:0016491">
    <property type="term" value="F:oxidoreductase activity"/>
    <property type="evidence" value="ECO:0007669"/>
    <property type="project" value="UniProtKB-KW"/>
</dbReference>
<name>A0A8H7NBI5_BIOOC</name>
<evidence type="ECO:0000313" key="6">
    <source>
        <dbReference type="Proteomes" id="UP000616885"/>
    </source>
</evidence>
<evidence type="ECO:0000256" key="3">
    <source>
        <dbReference type="ARBA" id="ARBA00023002"/>
    </source>
</evidence>
<keyword evidence="3" id="KW-0560">Oxidoreductase</keyword>
<dbReference type="InterPro" id="IPR036291">
    <property type="entry name" value="NAD(P)-bd_dom_sf"/>
</dbReference>
<dbReference type="InterPro" id="IPR051609">
    <property type="entry name" value="NmrA/Isoflavone_reductase-like"/>
</dbReference>
<gene>
    <name evidence="5" type="ORF">IM811_014520</name>
</gene>
<dbReference type="AlphaFoldDB" id="A0A8H7NBI5"/>
<dbReference type="Pfam" id="PF13460">
    <property type="entry name" value="NAD_binding_10"/>
    <property type="match status" value="1"/>
</dbReference>
<dbReference type="InterPro" id="IPR016040">
    <property type="entry name" value="NAD(P)-bd_dom"/>
</dbReference>
<evidence type="ECO:0000256" key="1">
    <source>
        <dbReference type="ARBA" id="ARBA00005725"/>
    </source>
</evidence>
<feature type="domain" description="NAD(P)-binding" evidence="4">
    <location>
        <begin position="88"/>
        <end position="180"/>
    </location>
</feature>
<dbReference type="PANTHER" id="PTHR47706">
    <property type="entry name" value="NMRA-LIKE FAMILY PROTEIN"/>
    <property type="match status" value="1"/>
</dbReference>
<comment type="similarity">
    <text evidence="1">Belongs to the NmrA-type oxidoreductase family. Isoflavone reductase subfamily.</text>
</comment>
<evidence type="ECO:0000259" key="4">
    <source>
        <dbReference type="Pfam" id="PF13460"/>
    </source>
</evidence>
<keyword evidence="2" id="KW-0521">NADP</keyword>
<dbReference type="Gene3D" id="3.90.25.10">
    <property type="entry name" value="UDP-galactose 4-epimerase, domain 1"/>
    <property type="match status" value="1"/>
</dbReference>
<dbReference type="Proteomes" id="UP000616885">
    <property type="component" value="Unassembled WGS sequence"/>
</dbReference>
<sequence length="393" mass="42904">MTNGIRLGDQGVPTPVLVAGEYCREIKDMETFKAEEEYKGLTKSFQNTFTYFQSPEPKEHFSFTTKILFIYFQTDSVNMPFIKLVVAGTGGLAKLAIPAILSSTQPKFEVTIVTRKTSSTPPSFPGAKVVQVDYSDHAELVRLSAGADAIVSLVNGGISRIVDRQLLAAAQEAGVRRIFPSEYSLEILHPSAQSLLTLDKPWPDNLAVVPLAKEFVDLANKGGPTSFTTIVPSAFIDEWVKGSFALFEPKNNKVTVLDGGDHPFTGSSLPFIAGCLVAALKMDEEKTKNKRLHVSEVRTTVNEIISLYEKITGRGFERVPITTQELTEQRNRYFADGQSFPAILTTIQIAAFGGGGAGDLEDGLQFDGDGFLDVKRKSIEQLVREGLEMIGVA</sequence>
<reference evidence="5" key="1">
    <citation type="submission" date="2020-10" db="EMBL/GenBank/DDBJ databases">
        <title>High-Quality Genome Resource of Clonostachys rosea strain S41 by Oxford Nanopore Long-Read Sequencing.</title>
        <authorList>
            <person name="Wang H."/>
        </authorList>
    </citation>
    <scope>NUCLEOTIDE SEQUENCE</scope>
    <source>
        <strain evidence="5">S41</strain>
    </source>
</reference>
<dbReference type="PANTHER" id="PTHR47706:SF9">
    <property type="entry name" value="NMRA-LIKE DOMAIN-CONTAINING PROTEIN-RELATED"/>
    <property type="match status" value="1"/>
</dbReference>
<organism evidence="5 6">
    <name type="scientific">Bionectria ochroleuca</name>
    <name type="common">Gliocladium roseum</name>
    <dbReference type="NCBI Taxonomy" id="29856"/>
    <lineage>
        <taxon>Eukaryota</taxon>
        <taxon>Fungi</taxon>
        <taxon>Dikarya</taxon>
        <taxon>Ascomycota</taxon>
        <taxon>Pezizomycotina</taxon>
        <taxon>Sordariomycetes</taxon>
        <taxon>Hypocreomycetidae</taxon>
        <taxon>Hypocreales</taxon>
        <taxon>Bionectriaceae</taxon>
        <taxon>Clonostachys</taxon>
    </lineage>
</organism>